<comment type="caution">
    <text evidence="1">The sequence shown here is derived from an EMBL/GenBank/DDBJ whole genome shotgun (WGS) entry which is preliminary data.</text>
</comment>
<reference evidence="1 2" key="1">
    <citation type="submission" date="2018-03" db="EMBL/GenBank/DDBJ databases">
        <title>Cross-interface Injection: A General Nanoliter Liquid Handling Method Applied to Single Cells Genome Amplification Automated Nanoliter Liquid Handling Applied to Single Cell Multiple Displacement Amplification.</title>
        <authorList>
            <person name="Yun J."/>
            <person name="Xu P."/>
            <person name="Xu J."/>
            <person name="Dai X."/>
            <person name="Wang Y."/>
            <person name="Zheng X."/>
            <person name="Cao C."/>
            <person name="Yi Q."/>
            <person name="Zhu Y."/>
            <person name="Wang L."/>
            <person name="Dong Z."/>
            <person name="Huang Y."/>
            <person name="Huang L."/>
            <person name="Du W."/>
        </authorList>
    </citation>
    <scope>NUCLEOTIDE SEQUENCE [LARGE SCALE GENOMIC DNA]</scope>
    <source>
        <strain evidence="1 2">Z-D1-2</strain>
    </source>
</reference>
<accession>A0A2T4DPP5</accession>
<dbReference type="InterPro" id="IPR036249">
    <property type="entry name" value="Thioredoxin-like_sf"/>
</dbReference>
<sequence>MKREFLLIFISIFIIKILKAQPSRVKNDFNGYYKEQIGDNYLIIHTASYKDIHRENIQAYLPEGEYLILPPPTFYFGKDIEIGISNKLTKINKTSSGYYQFSVPKTNEYIFTVDAQVKLQPNELLFIVYKKYDPYKKRKIETLKYIDIKGNEFNFNTTSKKYSVIYFSSSLSDWSFKFAEILNSISDDFLEVDFLRLSRDSKEKLIEFEKETNLKNWILVPNIRLNSDLQFNELLSFPTFCIVDNKTQEIVYYHVADYINIDNLLRENLNEFLNK</sequence>
<proteinExistence type="predicted"/>
<dbReference type="Gene3D" id="3.40.30.10">
    <property type="entry name" value="Glutaredoxin"/>
    <property type="match status" value="1"/>
</dbReference>
<name>A0A2T4DPP5_9BACT</name>
<dbReference type="AlphaFoldDB" id="A0A2T4DPP5"/>
<dbReference type="SUPFAM" id="SSF52833">
    <property type="entry name" value="Thioredoxin-like"/>
    <property type="match status" value="1"/>
</dbReference>
<dbReference type="Proteomes" id="UP000240608">
    <property type="component" value="Unassembled WGS sequence"/>
</dbReference>
<dbReference type="EMBL" id="PYVU01000085">
    <property type="protein sequence ID" value="PTB95799.1"/>
    <property type="molecule type" value="Genomic_DNA"/>
</dbReference>
<evidence type="ECO:0000313" key="2">
    <source>
        <dbReference type="Proteomes" id="UP000240608"/>
    </source>
</evidence>
<gene>
    <name evidence="1" type="ORF">C9994_10125</name>
</gene>
<protein>
    <submittedName>
        <fullName evidence="1">Uncharacterized protein</fullName>
    </submittedName>
</protein>
<evidence type="ECO:0000313" key="1">
    <source>
        <dbReference type="EMBL" id="PTB95799.1"/>
    </source>
</evidence>
<organism evidence="1 2">
    <name type="scientific">Marivirga lumbricoides</name>
    <dbReference type="NCBI Taxonomy" id="1046115"/>
    <lineage>
        <taxon>Bacteria</taxon>
        <taxon>Pseudomonadati</taxon>
        <taxon>Bacteroidota</taxon>
        <taxon>Cytophagia</taxon>
        <taxon>Cytophagales</taxon>
        <taxon>Marivirgaceae</taxon>
        <taxon>Marivirga</taxon>
    </lineage>
</organism>